<dbReference type="InParanoid" id="A0A6P8I0W8"/>
<feature type="repeat" description="NHL" evidence="6">
    <location>
        <begin position="436"/>
        <end position="467"/>
    </location>
</feature>
<dbReference type="SMART" id="SM00184">
    <property type="entry name" value="RING"/>
    <property type="match status" value="1"/>
</dbReference>
<keyword evidence="2" id="KW-0677">Repeat</keyword>
<feature type="domain" description="B box-type" evidence="9">
    <location>
        <begin position="88"/>
        <end position="133"/>
    </location>
</feature>
<organism evidence="10 11">
    <name type="scientific">Actinia tenebrosa</name>
    <name type="common">Australian red waratah sea anemone</name>
    <dbReference type="NCBI Taxonomy" id="6105"/>
    <lineage>
        <taxon>Eukaryota</taxon>
        <taxon>Metazoa</taxon>
        <taxon>Cnidaria</taxon>
        <taxon>Anthozoa</taxon>
        <taxon>Hexacorallia</taxon>
        <taxon>Actiniaria</taxon>
        <taxon>Actiniidae</taxon>
        <taxon>Actinia</taxon>
    </lineage>
</organism>
<dbReference type="Pfam" id="PF00643">
    <property type="entry name" value="zf-B_box"/>
    <property type="match status" value="1"/>
</dbReference>
<evidence type="ECO:0000259" key="8">
    <source>
        <dbReference type="PROSITE" id="PS50089"/>
    </source>
</evidence>
<dbReference type="SUPFAM" id="SSF101898">
    <property type="entry name" value="NHL repeat"/>
    <property type="match status" value="1"/>
</dbReference>
<dbReference type="Gene3D" id="3.30.160.60">
    <property type="entry name" value="Classic Zinc Finger"/>
    <property type="match status" value="1"/>
</dbReference>
<evidence type="ECO:0000256" key="5">
    <source>
        <dbReference type="PROSITE-ProRule" id="PRU00024"/>
    </source>
</evidence>
<dbReference type="GO" id="GO:0008270">
    <property type="term" value="F:zinc ion binding"/>
    <property type="evidence" value="ECO:0007669"/>
    <property type="project" value="UniProtKB-KW"/>
</dbReference>
<reference evidence="11" key="1">
    <citation type="submission" date="2025-08" db="UniProtKB">
        <authorList>
            <consortium name="RefSeq"/>
        </authorList>
    </citation>
    <scope>IDENTIFICATION</scope>
    <source>
        <tissue evidence="11">Tentacle</tissue>
    </source>
</reference>
<dbReference type="RefSeq" id="XP_031558515.1">
    <property type="nucleotide sequence ID" value="XM_031702655.1"/>
</dbReference>
<evidence type="ECO:0000256" key="7">
    <source>
        <dbReference type="SAM" id="Coils"/>
    </source>
</evidence>
<protein>
    <submittedName>
        <fullName evidence="11">E3 ubiquitin-protein ligase TRIM71-like</fullName>
    </submittedName>
</protein>
<evidence type="ECO:0000256" key="3">
    <source>
        <dbReference type="ARBA" id="ARBA00022771"/>
    </source>
</evidence>
<dbReference type="CDD" id="cd16449">
    <property type="entry name" value="RING-HC"/>
    <property type="match status" value="1"/>
</dbReference>
<keyword evidence="10" id="KW-1185">Reference proteome</keyword>
<sequence>MATSLVNLKKDVECFLCNDSLTEPKILPCFHTFCRPCIKRHAELIEEVNVFKCPKCKSQTPLPELNSVEDLKSSVLHSRILKILEFIEGEKICSVSESHSTATQHCFDCDRSLCDECLKYHSLLMNNHKIMSLGQSESKEKIIELLLSREKNCLSHLEKTLDLYCNDCKQNICLECWMQDHDGHSTVSLGKHLSTKKAVLLKHVEQLKLQEKQIQEQVKFMNDAASKIKESCDKAKAEVTETLERTIKELEQNAQQILSKLDKEIEDAKLKEIKGQSTLEQARGAIDYASTLLEKGFTSELIGEGDDVGIYDKSFEILNFDGDDNLVVFDPSKELIKQASLGLGSIRKVDQTEQDLGLLNFLSSVKVEAKKPGHPEAAKPQQMSAKIKQFDLKGMYRFTGIAVNKENTKITFADSLNNRVFVFDMIGNLLIIFYSHFCDPQGLAFLNKEDLVIADCDNHRICIVNTTSGTVQGTIGKRGNRKTEFINPCHVHVDSNYNIIVSDLGNNRVQVFSKEWKFQYQFGQVNNIHPCGTISHNGQYYVSDSYSNVVHVFAINKSKDRGFKPVRISVINGQDSTEGVLREPCGLAIDSEENLLVCDRGNNRIQKFTLDGLSLGYLDCSGIFDVAVLKDGSVLVSCNQLGVFIIQDM</sequence>
<dbReference type="Gene3D" id="3.30.40.10">
    <property type="entry name" value="Zinc/RING finger domain, C3HC4 (zinc finger)"/>
    <property type="match status" value="1"/>
</dbReference>
<evidence type="ECO:0000256" key="6">
    <source>
        <dbReference type="PROSITE-ProRule" id="PRU00504"/>
    </source>
</evidence>
<proteinExistence type="predicted"/>
<dbReference type="PROSITE" id="PS51125">
    <property type="entry name" value="NHL"/>
    <property type="match status" value="3"/>
</dbReference>
<dbReference type="InterPro" id="IPR017907">
    <property type="entry name" value="Znf_RING_CS"/>
</dbReference>
<accession>A0A6P8I0W8</accession>
<dbReference type="SUPFAM" id="SSF57845">
    <property type="entry name" value="B-box zinc-binding domain"/>
    <property type="match status" value="1"/>
</dbReference>
<keyword evidence="4" id="KW-0862">Zinc</keyword>
<feature type="domain" description="RING-type" evidence="8">
    <location>
        <begin position="14"/>
        <end position="57"/>
    </location>
</feature>
<dbReference type="KEGG" id="aten:116294955"/>
<feature type="repeat" description="NHL" evidence="6">
    <location>
        <begin position="472"/>
        <end position="515"/>
    </location>
</feature>
<dbReference type="InterPro" id="IPR047153">
    <property type="entry name" value="TRIM45/56/19-like"/>
</dbReference>
<dbReference type="Pfam" id="PF01436">
    <property type="entry name" value="NHL"/>
    <property type="match status" value="2"/>
</dbReference>
<dbReference type="InterPro" id="IPR011042">
    <property type="entry name" value="6-blade_b-propeller_TolB-like"/>
</dbReference>
<dbReference type="InterPro" id="IPR013083">
    <property type="entry name" value="Znf_RING/FYVE/PHD"/>
</dbReference>
<dbReference type="AlphaFoldDB" id="A0A6P8I0W8"/>
<dbReference type="CDD" id="cd05819">
    <property type="entry name" value="NHL"/>
    <property type="match status" value="1"/>
</dbReference>
<dbReference type="SMART" id="SM00336">
    <property type="entry name" value="BBOX"/>
    <property type="match status" value="2"/>
</dbReference>
<evidence type="ECO:0000259" key="9">
    <source>
        <dbReference type="PROSITE" id="PS50119"/>
    </source>
</evidence>
<dbReference type="InterPro" id="IPR018957">
    <property type="entry name" value="Znf_C3HC4_RING-type"/>
</dbReference>
<dbReference type="SUPFAM" id="SSF57850">
    <property type="entry name" value="RING/U-box"/>
    <property type="match status" value="1"/>
</dbReference>
<name>A0A6P8I0W8_ACTTE</name>
<dbReference type="Pfam" id="PF00097">
    <property type="entry name" value="zf-C3HC4"/>
    <property type="match status" value="1"/>
</dbReference>
<dbReference type="OrthoDB" id="27136at2759"/>
<gene>
    <name evidence="11" type="primary">LOC116294955</name>
</gene>
<evidence type="ECO:0000256" key="2">
    <source>
        <dbReference type="ARBA" id="ARBA00022737"/>
    </source>
</evidence>
<feature type="coiled-coil region" evidence="7">
    <location>
        <begin position="204"/>
        <end position="271"/>
    </location>
</feature>
<dbReference type="Gene3D" id="2.120.10.30">
    <property type="entry name" value="TolB, C-terminal domain"/>
    <property type="match status" value="2"/>
</dbReference>
<feature type="repeat" description="NHL" evidence="6">
    <location>
        <begin position="581"/>
        <end position="611"/>
    </location>
</feature>
<keyword evidence="3 5" id="KW-0863">Zinc-finger</keyword>
<evidence type="ECO:0000313" key="10">
    <source>
        <dbReference type="Proteomes" id="UP000515163"/>
    </source>
</evidence>
<dbReference type="Proteomes" id="UP000515163">
    <property type="component" value="Unplaced"/>
</dbReference>
<dbReference type="PANTHER" id="PTHR25462:SF296">
    <property type="entry name" value="MEIOTIC P26, ISOFORM F"/>
    <property type="match status" value="1"/>
</dbReference>
<dbReference type="InterPro" id="IPR001841">
    <property type="entry name" value="Znf_RING"/>
</dbReference>
<dbReference type="PROSITE" id="PS50089">
    <property type="entry name" value="ZF_RING_2"/>
    <property type="match status" value="1"/>
</dbReference>
<keyword evidence="7" id="KW-0175">Coiled coil</keyword>
<dbReference type="PANTHER" id="PTHR25462">
    <property type="entry name" value="BONUS, ISOFORM C-RELATED"/>
    <property type="match status" value="1"/>
</dbReference>
<dbReference type="PROSITE" id="PS00518">
    <property type="entry name" value="ZF_RING_1"/>
    <property type="match status" value="1"/>
</dbReference>
<dbReference type="InterPro" id="IPR001258">
    <property type="entry name" value="NHL_repeat"/>
</dbReference>
<keyword evidence="1" id="KW-0479">Metal-binding</keyword>
<dbReference type="PROSITE" id="PS50119">
    <property type="entry name" value="ZF_BBOX"/>
    <property type="match status" value="2"/>
</dbReference>
<feature type="domain" description="B box-type" evidence="9">
    <location>
        <begin position="148"/>
        <end position="189"/>
    </location>
</feature>
<evidence type="ECO:0000256" key="1">
    <source>
        <dbReference type="ARBA" id="ARBA00022723"/>
    </source>
</evidence>
<evidence type="ECO:0000256" key="4">
    <source>
        <dbReference type="ARBA" id="ARBA00022833"/>
    </source>
</evidence>
<evidence type="ECO:0000313" key="11">
    <source>
        <dbReference type="RefSeq" id="XP_031558515.1"/>
    </source>
</evidence>
<dbReference type="GeneID" id="116294955"/>
<dbReference type="InterPro" id="IPR000315">
    <property type="entry name" value="Znf_B-box"/>
</dbReference>